<evidence type="ECO:0000313" key="1">
    <source>
        <dbReference type="EMBL" id="RAR73729.1"/>
    </source>
</evidence>
<dbReference type="AlphaFoldDB" id="A0A328YID9"/>
<dbReference type="Proteomes" id="UP000248840">
    <property type="component" value="Unassembled WGS sequence"/>
</dbReference>
<proteinExistence type="predicted"/>
<dbReference type="EMBL" id="QLSZ01000003">
    <property type="protein sequence ID" value="RAR73729.1"/>
    <property type="molecule type" value="Genomic_DNA"/>
</dbReference>
<reference evidence="1 2" key="1">
    <citation type="submission" date="2018-06" db="EMBL/GenBank/DDBJ databases">
        <title>Genomic Encyclopedia of Archaeal and Bacterial Type Strains, Phase II (KMG-II): from individual species to whole genera.</title>
        <authorList>
            <person name="Goeker M."/>
        </authorList>
    </citation>
    <scope>NUCLEOTIDE SEQUENCE [LARGE SCALE GENOMIC DNA]</scope>
    <source>
        <strain evidence="1 2">DSM 25663</strain>
    </source>
</reference>
<protein>
    <submittedName>
        <fullName evidence="1">Uncharacterized protein</fullName>
    </submittedName>
</protein>
<dbReference type="RefSeq" id="WP_112112533.1">
    <property type="nucleotide sequence ID" value="NZ_QLSZ01000003.1"/>
</dbReference>
<accession>A0A328YID9</accession>
<comment type="caution">
    <text evidence="1">The sequence shown here is derived from an EMBL/GenBank/DDBJ whole genome shotgun (WGS) entry which is preliminary data.</text>
</comment>
<sequence length="75" mass="8776">MKTNIRIIALAHHLINNPNGLTIKQLFFFLTTRGIVTKRKLFYKDIATMKSMGLLIRFEGNKIILTNKNLPNFWE</sequence>
<name>A0A328YID9_9FLAO</name>
<gene>
    <name evidence="1" type="ORF">CLV55_10348</name>
</gene>
<evidence type="ECO:0000313" key="2">
    <source>
        <dbReference type="Proteomes" id="UP000248840"/>
    </source>
</evidence>
<organism evidence="1 2">
    <name type="scientific">Flavobacterium aciduliphilum</name>
    <dbReference type="NCBI Taxonomy" id="1101402"/>
    <lineage>
        <taxon>Bacteria</taxon>
        <taxon>Pseudomonadati</taxon>
        <taxon>Bacteroidota</taxon>
        <taxon>Flavobacteriia</taxon>
        <taxon>Flavobacteriales</taxon>
        <taxon>Flavobacteriaceae</taxon>
        <taxon>Flavobacterium</taxon>
    </lineage>
</organism>
<keyword evidence="2" id="KW-1185">Reference proteome</keyword>